<dbReference type="PANTHER" id="PTHR30118:SF15">
    <property type="entry name" value="TRANSCRIPTIONAL REGULATORY PROTEIN"/>
    <property type="match status" value="1"/>
</dbReference>
<dbReference type="Proteomes" id="UP000623608">
    <property type="component" value="Unassembled WGS sequence"/>
</dbReference>
<dbReference type="Pfam" id="PF03466">
    <property type="entry name" value="LysR_substrate"/>
    <property type="match status" value="1"/>
</dbReference>
<evidence type="ECO:0000256" key="3">
    <source>
        <dbReference type="ARBA" id="ARBA00023125"/>
    </source>
</evidence>
<proteinExistence type="inferred from homology"/>
<feature type="domain" description="HTH lysR-type" evidence="5">
    <location>
        <begin position="16"/>
        <end position="73"/>
    </location>
</feature>
<comment type="caution">
    <text evidence="6">The sequence shown here is derived from an EMBL/GenBank/DDBJ whole genome shotgun (WGS) entry which is preliminary data.</text>
</comment>
<comment type="similarity">
    <text evidence="1">Belongs to the LysR transcriptional regulatory family.</text>
</comment>
<dbReference type="InterPro" id="IPR050389">
    <property type="entry name" value="LysR-type_TF"/>
</dbReference>
<dbReference type="CDD" id="cd08417">
    <property type="entry name" value="PBP2_Nitroaromatics_like"/>
    <property type="match status" value="1"/>
</dbReference>
<dbReference type="PRINTS" id="PR00039">
    <property type="entry name" value="HTHLYSR"/>
</dbReference>
<accession>A0A919NZV0</accession>
<evidence type="ECO:0000259" key="5">
    <source>
        <dbReference type="PROSITE" id="PS50931"/>
    </source>
</evidence>
<dbReference type="Gene3D" id="1.10.10.10">
    <property type="entry name" value="Winged helix-like DNA-binding domain superfamily/Winged helix DNA-binding domain"/>
    <property type="match status" value="1"/>
</dbReference>
<keyword evidence="2" id="KW-0805">Transcription regulation</keyword>
<evidence type="ECO:0000313" key="7">
    <source>
        <dbReference type="Proteomes" id="UP000623608"/>
    </source>
</evidence>
<dbReference type="GO" id="GO:0003700">
    <property type="term" value="F:DNA-binding transcription factor activity"/>
    <property type="evidence" value="ECO:0007669"/>
    <property type="project" value="InterPro"/>
</dbReference>
<evidence type="ECO:0000256" key="1">
    <source>
        <dbReference type="ARBA" id="ARBA00009437"/>
    </source>
</evidence>
<dbReference type="EMBL" id="BOMY01000073">
    <property type="protein sequence ID" value="GIF26981.1"/>
    <property type="molecule type" value="Genomic_DNA"/>
</dbReference>
<keyword evidence="4" id="KW-0804">Transcription</keyword>
<name>A0A919NZV0_9ACTN</name>
<dbReference type="InterPro" id="IPR000847">
    <property type="entry name" value="LysR_HTH_N"/>
</dbReference>
<dbReference type="AlphaFoldDB" id="A0A919NZV0"/>
<evidence type="ECO:0000313" key="6">
    <source>
        <dbReference type="EMBL" id="GIF26981.1"/>
    </source>
</evidence>
<reference evidence="6" key="1">
    <citation type="submission" date="2021-01" db="EMBL/GenBank/DDBJ databases">
        <title>Whole genome shotgun sequence of Actinoplanes tereljensis NBRC 105297.</title>
        <authorList>
            <person name="Komaki H."/>
            <person name="Tamura T."/>
        </authorList>
    </citation>
    <scope>NUCLEOTIDE SEQUENCE</scope>
    <source>
        <strain evidence="6">NBRC 105297</strain>
    </source>
</reference>
<keyword evidence="7" id="KW-1185">Reference proteome</keyword>
<dbReference type="InterPro" id="IPR005119">
    <property type="entry name" value="LysR_subst-bd"/>
</dbReference>
<dbReference type="GO" id="GO:0003677">
    <property type="term" value="F:DNA binding"/>
    <property type="evidence" value="ECO:0007669"/>
    <property type="project" value="UniProtKB-KW"/>
</dbReference>
<dbReference type="SUPFAM" id="SSF46785">
    <property type="entry name" value="Winged helix' DNA-binding domain"/>
    <property type="match status" value="1"/>
</dbReference>
<dbReference type="PANTHER" id="PTHR30118">
    <property type="entry name" value="HTH-TYPE TRANSCRIPTIONAL REGULATOR LEUO-RELATED"/>
    <property type="match status" value="1"/>
</dbReference>
<sequence length="332" mass="36408">MLILPAVTVDRVLANLDLNLLVTLDALLRERNVTRSAEALGVSQPAVSAALARLRRHFGDPLLARTGNRYELTPLAAQLLALTGPALAGVRRVFDVTPDFDPTTIEREFTVITSDYAATEVGPLLARRLGELAPGARLRLQQTTPYTVDHAADTLRTADGLFLPHGFLTDFPYLDLYQDRWVCIVSSDNEVVGDALTLEHLATLPWVVLYNLRTAFAPAAQQLRLLGIEPRVEVVADGFLPMPFLVAGTRRVALLQERLAKRLAAPAGVRILPCPFDVVPLAEAFWWHPIYRHDPAHAWLRGVLESVGRELSAPVMSPIAETPLPDSPAAPR</sequence>
<dbReference type="PROSITE" id="PS50931">
    <property type="entry name" value="HTH_LYSR"/>
    <property type="match status" value="1"/>
</dbReference>
<organism evidence="6 7">
    <name type="scientific">Paractinoplanes tereljensis</name>
    <dbReference type="NCBI Taxonomy" id="571912"/>
    <lineage>
        <taxon>Bacteria</taxon>
        <taxon>Bacillati</taxon>
        <taxon>Actinomycetota</taxon>
        <taxon>Actinomycetes</taxon>
        <taxon>Micromonosporales</taxon>
        <taxon>Micromonosporaceae</taxon>
        <taxon>Paractinoplanes</taxon>
    </lineage>
</organism>
<evidence type="ECO:0000256" key="4">
    <source>
        <dbReference type="ARBA" id="ARBA00023163"/>
    </source>
</evidence>
<dbReference type="InterPro" id="IPR036390">
    <property type="entry name" value="WH_DNA-bd_sf"/>
</dbReference>
<dbReference type="Gene3D" id="3.40.190.10">
    <property type="entry name" value="Periplasmic binding protein-like II"/>
    <property type="match status" value="2"/>
</dbReference>
<dbReference type="SUPFAM" id="SSF53850">
    <property type="entry name" value="Periplasmic binding protein-like II"/>
    <property type="match status" value="1"/>
</dbReference>
<dbReference type="Pfam" id="PF00126">
    <property type="entry name" value="HTH_1"/>
    <property type="match status" value="1"/>
</dbReference>
<protein>
    <submittedName>
        <fullName evidence="6">LysR family transcriptional regulator</fullName>
    </submittedName>
</protein>
<dbReference type="InterPro" id="IPR036388">
    <property type="entry name" value="WH-like_DNA-bd_sf"/>
</dbReference>
<gene>
    <name evidence="6" type="ORF">Ate02nite_97110</name>
</gene>
<dbReference type="InterPro" id="IPR037402">
    <property type="entry name" value="YidZ_PBP2"/>
</dbReference>
<keyword evidence="3" id="KW-0238">DNA-binding</keyword>
<evidence type="ECO:0000256" key="2">
    <source>
        <dbReference type="ARBA" id="ARBA00023015"/>
    </source>
</evidence>